<comment type="caution">
    <text evidence="1">The sequence shown here is derived from an EMBL/GenBank/DDBJ whole genome shotgun (WGS) entry which is preliminary data.</text>
</comment>
<gene>
    <name evidence="1" type="ORF">JRQ81_012294</name>
</gene>
<dbReference type="AlphaFoldDB" id="A0A9Q0X5L4"/>
<sequence>MEVGIVPGLTREVLLGRDWPGIEKLAARAEEACAGEEARSRVENLYRHASVASPLTASERITYQSRADMELRGANQEQVRNWQQEGSNFQGVREGMQEEGTVPPGEKGFELRQGVIYLVDRDKGEEKCWMVLPHRLRELELQLAHDISVRTPGG</sequence>
<proteinExistence type="predicted"/>
<protein>
    <submittedName>
        <fullName evidence="1">Uncharacterized protein</fullName>
    </submittedName>
</protein>
<reference evidence="1" key="1">
    <citation type="journal article" date="2023" name="DNA Res.">
        <title>Chromosome-level genome assembly of Phrynocephalus forsythii using third-generation DNA sequencing and Hi-C analysis.</title>
        <authorList>
            <person name="Qi Y."/>
            <person name="Zhao W."/>
            <person name="Zhao Y."/>
            <person name="Niu C."/>
            <person name="Cao S."/>
            <person name="Zhang Y."/>
        </authorList>
    </citation>
    <scope>NUCLEOTIDE SEQUENCE</scope>
    <source>
        <tissue evidence="1">Muscle</tissue>
    </source>
</reference>
<name>A0A9Q0X5L4_9SAUR</name>
<accession>A0A9Q0X5L4</accession>
<organism evidence="1 2">
    <name type="scientific">Phrynocephalus forsythii</name>
    <dbReference type="NCBI Taxonomy" id="171643"/>
    <lineage>
        <taxon>Eukaryota</taxon>
        <taxon>Metazoa</taxon>
        <taxon>Chordata</taxon>
        <taxon>Craniata</taxon>
        <taxon>Vertebrata</taxon>
        <taxon>Euteleostomi</taxon>
        <taxon>Lepidosauria</taxon>
        <taxon>Squamata</taxon>
        <taxon>Bifurcata</taxon>
        <taxon>Unidentata</taxon>
        <taxon>Episquamata</taxon>
        <taxon>Toxicofera</taxon>
        <taxon>Iguania</taxon>
        <taxon>Acrodonta</taxon>
        <taxon>Agamidae</taxon>
        <taxon>Agaminae</taxon>
        <taxon>Phrynocephalus</taxon>
    </lineage>
</organism>
<keyword evidence="2" id="KW-1185">Reference proteome</keyword>
<evidence type="ECO:0000313" key="2">
    <source>
        <dbReference type="Proteomes" id="UP001142489"/>
    </source>
</evidence>
<dbReference type="EMBL" id="JAPFRF010000024">
    <property type="protein sequence ID" value="KAJ7303351.1"/>
    <property type="molecule type" value="Genomic_DNA"/>
</dbReference>
<dbReference type="Proteomes" id="UP001142489">
    <property type="component" value="Unassembled WGS sequence"/>
</dbReference>
<evidence type="ECO:0000313" key="1">
    <source>
        <dbReference type="EMBL" id="KAJ7303351.1"/>
    </source>
</evidence>